<evidence type="ECO:0000256" key="3">
    <source>
        <dbReference type="ARBA" id="ARBA00012517"/>
    </source>
</evidence>
<dbReference type="AlphaFoldDB" id="A0AAU9EKQ2"/>
<evidence type="ECO:0000256" key="14">
    <source>
        <dbReference type="ARBA" id="ARBA00049289"/>
    </source>
</evidence>
<dbReference type="GO" id="GO:0140581">
    <property type="term" value="F:P-type monovalent copper transporter activity"/>
    <property type="evidence" value="ECO:0007669"/>
    <property type="project" value="UniProtKB-EC"/>
</dbReference>
<feature type="transmembrane region" description="Helical" evidence="15">
    <location>
        <begin position="261"/>
        <end position="281"/>
    </location>
</feature>
<dbReference type="InterPro" id="IPR008250">
    <property type="entry name" value="ATPase_P-typ_transduc_dom_A_sf"/>
</dbReference>
<dbReference type="GO" id="GO:0016887">
    <property type="term" value="F:ATP hydrolysis activity"/>
    <property type="evidence" value="ECO:0007669"/>
    <property type="project" value="InterPro"/>
</dbReference>
<protein>
    <recommendedName>
        <fullName evidence="3">P-type Cu(+) transporter</fullName>
        <ecNumber evidence="3">7.2.2.8</ecNumber>
    </recommendedName>
</protein>
<evidence type="ECO:0000256" key="12">
    <source>
        <dbReference type="ARBA" id="ARBA00023008"/>
    </source>
</evidence>
<dbReference type="SUPFAM" id="SSF81653">
    <property type="entry name" value="Calcium ATPase, transduction domain A"/>
    <property type="match status" value="1"/>
</dbReference>
<dbReference type="InterPro" id="IPR045800">
    <property type="entry name" value="HMBD"/>
</dbReference>
<feature type="domain" description="Heavy metal binding" evidence="17">
    <location>
        <begin position="2"/>
        <end position="29"/>
    </location>
</feature>
<dbReference type="SFLD" id="SFLDG00002">
    <property type="entry name" value="C1.7:_P-type_atpase_like"/>
    <property type="match status" value="1"/>
</dbReference>
<dbReference type="SFLD" id="SFLDS00003">
    <property type="entry name" value="Haloacid_Dehalogenase"/>
    <property type="match status" value="1"/>
</dbReference>
<sequence length="842" mass="92010">MYQCVMKCEGEKKYNNPGKCPICGMKLVKLDENNKMSHEGHKHKMNHEGHEHKMNHEGHEHKMNHEGHEHKMNHEGHDHKMNHEGHEHQMSYDKHNQNGVCICGEKDCDGSCINNCQCSYFDAEINKSVFIPEKINSNGKNYICPMQCEGEKTYPNPGDCPICGMHMTEVISFGAQEEGDDAGVIAYKLMKRKFITSAILSLPILFFAMGELIPGLDVIIENMFSREVNLIVQFILSIPVVLYSSRFIFSKCIKSIINKSLNMFTLIGIGTGVAWIFSIFATMMPGIFPKEILASNGYPPVYFETTVIVLTLVILGQMLELLAHTKTNSAIKELLNLVPATAIVIRNGEEIEVNLSEVVVDDNIRVKPGNKIPVDGKVIEGAGVVDESMISGEPIPVEKSIGEKVIGGTINTNGSFIMQALSVGGDTVLARIITMVNEASRSKAPIQKIADKVSGYFVPVVLLISFSTLLVWGLIIGKWDVGVVNAISVLIIACPCALGLATPVSIMVGTGKGAKHGILIKNAKAIEQMRKVNTILVDKTGTLTLGKPMFKRVETFSSYTDSEILSIAAAVDSNSEHPLAQAIVNEAKNRKVKIVKTLDFESITGKGAVAKFDNVLYGVGNKKLLEYLNINSNFDKQKIEKMQLEGQTVMYVVDEKEVLGIVSVSDPIKESTPNAVKILHDLNVKIIMLTGDNKNTATSVAKELKIDDFKAECLPEDKFEKVKELQGLGEFVAMAGDGINDSPAIAQANVGIAMGTGTDVAMESSDITLVKGDLIGIAKSKMLSNLVMKNIKENLFFAFVYNAIGIPIAAFGFLNPIFAGLAMTFSSVSVLSNALRIRRIKL</sequence>
<keyword evidence="11 15" id="KW-1133">Transmembrane helix</keyword>
<keyword evidence="8" id="KW-0406">Ion transport</keyword>
<dbReference type="FunFam" id="2.70.150.10:FF:000020">
    <property type="entry name" value="Copper-exporting P-type ATPase A"/>
    <property type="match status" value="1"/>
</dbReference>
<evidence type="ECO:0000256" key="9">
    <source>
        <dbReference type="ARBA" id="ARBA00022840"/>
    </source>
</evidence>
<dbReference type="InterPro" id="IPR023214">
    <property type="entry name" value="HAD_sf"/>
</dbReference>
<organism evidence="18 19">
    <name type="scientific">Helicovermis profundi</name>
    <dbReference type="NCBI Taxonomy" id="3065157"/>
    <lineage>
        <taxon>Bacteria</taxon>
        <taxon>Bacillati</taxon>
        <taxon>Bacillota</taxon>
        <taxon>Clostridia</taxon>
        <taxon>Helicovermis</taxon>
    </lineage>
</organism>
<dbReference type="InterPro" id="IPR027256">
    <property type="entry name" value="P-typ_ATPase_IB"/>
</dbReference>
<dbReference type="SUPFAM" id="SSF56784">
    <property type="entry name" value="HAD-like"/>
    <property type="match status" value="1"/>
</dbReference>
<dbReference type="EMBL" id="AP028654">
    <property type="protein sequence ID" value="BEP28574.1"/>
    <property type="molecule type" value="Genomic_DNA"/>
</dbReference>
<evidence type="ECO:0000259" key="16">
    <source>
        <dbReference type="Pfam" id="PF00122"/>
    </source>
</evidence>
<keyword evidence="7 15" id="KW-0547">Nucleotide-binding</keyword>
<dbReference type="Gene3D" id="3.40.50.1000">
    <property type="entry name" value="HAD superfamily/HAD-like"/>
    <property type="match status" value="1"/>
</dbReference>
<dbReference type="InterPro" id="IPR001757">
    <property type="entry name" value="P_typ_ATPase"/>
</dbReference>
<dbReference type="GO" id="GO:0005524">
    <property type="term" value="F:ATP binding"/>
    <property type="evidence" value="ECO:0007669"/>
    <property type="project" value="UniProtKB-UniRule"/>
</dbReference>
<keyword evidence="13 15" id="KW-0472">Membrane</keyword>
<dbReference type="InterPro" id="IPR023298">
    <property type="entry name" value="ATPase_P-typ_TM_dom_sf"/>
</dbReference>
<evidence type="ECO:0000313" key="18">
    <source>
        <dbReference type="EMBL" id="BEP28574.1"/>
    </source>
</evidence>
<feature type="domain" description="P-type ATPase A" evidence="16">
    <location>
        <begin position="337"/>
        <end position="436"/>
    </location>
</feature>
<feature type="transmembrane region" description="Helical" evidence="15">
    <location>
        <begin position="230"/>
        <end position="249"/>
    </location>
</feature>
<evidence type="ECO:0000259" key="17">
    <source>
        <dbReference type="Pfam" id="PF19335"/>
    </source>
</evidence>
<keyword evidence="6 15" id="KW-0479">Metal-binding</keyword>
<comment type="catalytic activity">
    <reaction evidence="14">
        <text>Cu(+)(in) + ATP + H2O = Cu(+)(out) + ADP + phosphate + H(+)</text>
        <dbReference type="Rhea" id="RHEA:25792"/>
        <dbReference type="ChEBI" id="CHEBI:15377"/>
        <dbReference type="ChEBI" id="CHEBI:15378"/>
        <dbReference type="ChEBI" id="CHEBI:30616"/>
        <dbReference type="ChEBI" id="CHEBI:43474"/>
        <dbReference type="ChEBI" id="CHEBI:49552"/>
        <dbReference type="ChEBI" id="CHEBI:456216"/>
        <dbReference type="EC" id="7.2.2.8"/>
    </reaction>
</comment>
<evidence type="ECO:0000256" key="13">
    <source>
        <dbReference type="ARBA" id="ARBA00023136"/>
    </source>
</evidence>
<feature type="transmembrane region" description="Helical" evidence="15">
    <location>
        <begin position="194"/>
        <end position="210"/>
    </location>
</feature>
<dbReference type="NCBIfam" id="TIGR01511">
    <property type="entry name" value="ATPase-IB1_Cu"/>
    <property type="match status" value="1"/>
</dbReference>
<keyword evidence="9 15" id="KW-0067">ATP-binding</keyword>
<feature type="transmembrane region" description="Helical" evidence="15">
    <location>
        <begin position="301"/>
        <end position="323"/>
    </location>
</feature>
<feature type="domain" description="Heavy metal binding" evidence="17">
    <location>
        <begin position="141"/>
        <end position="169"/>
    </location>
</feature>
<keyword evidence="10" id="KW-1278">Translocase</keyword>
<dbReference type="PRINTS" id="PR00943">
    <property type="entry name" value="CUATPASE"/>
</dbReference>
<gene>
    <name evidence="18" type="ORF">HLPR_09050</name>
</gene>
<evidence type="ECO:0000256" key="7">
    <source>
        <dbReference type="ARBA" id="ARBA00022741"/>
    </source>
</evidence>
<dbReference type="Pfam" id="PF19335">
    <property type="entry name" value="HMBD"/>
    <property type="match status" value="2"/>
</dbReference>
<dbReference type="RefSeq" id="WP_338536887.1">
    <property type="nucleotide sequence ID" value="NZ_AP028654.1"/>
</dbReference>
<dbReference type="PANTHER" id="PTHR43520:SF8">
    <property type="entry name" value="P-TYPE CU(+) TRANSPORTER"/>
    <property type="match status" value="1"/>
</dbReference>
<dbReference type="GO" id="GO:0055070">
    <property type="term" value="P:copper ion homeostasis"/>
    <property type="evidence" value="ECO:0007669"/>
    <property type="project" value="TreeGrafter"/>
</dbReference>
<dbReference type="GO" id="GO:0043682">
    <property type="term" value="F:P-type divalent copper transporter activity"/>
    <property type="evidence" value="ECO:0007669"/>
    <property type="project" value="TreeGrafter"/>
</dbReference>
<dbReference type="KEGG" id="hprf:HLPR_09050"/>
<dbReference type="InterPro" id="IPR044492">
    <property type="entry name" value="P_typ_ATPase_HD_dom"/>
</dbReference>
<feature type="transmembrane region" description="Helical" evidence="15">
    <location>
        <begin position="456"/>
        <end position="477"/>
    </location>
</feature>
<dbReference type="PANTHER" id="PTHR43520">
    <property type="entry name" value="ATP7, ISOFORM B"/>
    <property type="match status" value="1"/>
</dbReference>
<evidence type="ECO:0000313" key="19">
    <source>
        <dbReference type="Proteomes" id="UP001321786"/>
    </source>
</evidence>
<dbReference type="GO" id="GO:0005507">
    <property type="term" value="F:copper ion binding"/>
    <property type="evidence" value="ECO:0007669"/>
    <property type="project" value="TreeGrafter"/>
</dbReference>
<dbReference type="InterPro" id="IPR059000">
    <property type="entry name" value="ATPase_P-type_domA"/>
</dbReference>
<feature type="transmembrane region" description="Helical" evidence="15">
    <location>
        <begin position="483"/>
        <end position="508"/>
    </location>
</feature>
<comment type="subcellular location">
    <subcellularLocation>
        <location evidence="1">Cell membrane</location>
        <topology evidence="1">Multi-pass membrane protein</topology>
    </subcellularLocation>
</comment>
<dbReference type="PRINTS" id="PR00119">
    <property type="entry name" value="CATATPASE"/>
</dbReference>
<evidence type="ECO:0000256" key="10">
    <source>
        <dbReference type="ARBA" id="ARBA00022967"/>
    </source>
</evidence>
<dbReference type="PROSITE" id="PS00154">
    <property type="entry name" value="ATPASE_E1_E2"/>
    <property type="match status" value="1"/>
</dbReference>
<dbReference type="EC" id="7.2.2.8" evidence="3"/>
<keyword evidence="4 15" id="KW-1003">Cell membrane</keyword>
<dbReference type="Proteomes" id="UP001321786">
    <property type="component" value="Chromosome"/>
</dbReference>
<accession>A0AAU9EKQ2</accession>
<dbReference type="Pfam" id="PF00702">
    <property type="entry name" value="Hydrolase"/>
    <property type="match status" value="1"/>
</dbReference>
<dbReference type="Pfam" id="PF00122">
    <property type="entry name" value="E1-E2_ATPase"/>
    <property type="match status" value="1"/>
</dbReference>
<dbReference type="InterPro" id="IPR023299">
    <property type="entry name" value="ATPase_P-typ_cyto_dom_N"/>
</dbReference>
<keyword evidence="19" id="KW-1185">Reference proteome</keyword>
<dbReference type="Gene3D" id="3.40.1110.10">
    <property type="entry name" value="Calcium-transporting ATPase, cytoplasmic domain N"/>
    <property type="match status" value="1"/>
</dbReference>
<dbReference type="SUPFAM" id="SSF81665">
    <property type="entry name" value="Calcium ATPase, transmembrane domain M"/>
    <property type="match status" value="1"/>
</dbReference>
<evidence type="ECO:0000256" key="11">
    <source>
        <dbReference type="ARBA" id="ARBA00022989"/>
    </source>
</evidence>
<comment type="similarity">
    <text evidence="2 15">Belongs to the cation transport ATPase (P-type) (TC 3.A.3) family. Type IB subfamily.</text>
</comment>
<feature type="transmembrane region" description="Helical" evidence="15">
    <location>
        <begin position="794"/>
        <end position="811"/>
    </location>
</feature>
<proteinExistence type="inferred from homology"/>
<evidence type="ECO:0000256" key="4">
    <source>
        <dbReference type="ARBA" id="ARBA00022475"/>
    </source>
</evidence>
<dbReference type="CDD" id="cd02094">
    <property type="entry name" value="P-type_ATPase_Cu-like"/>
    <property type="match status" value="1"/>
</dbReference>
<evidence type="ECO:0000256" key="6">
    <source>
        <dbReference type="ARBA" id="ARBA00022723"/>
    </source>
</evidence>
<dbReference type="Gene3D" id="2.70.150.10">
    <property type="entry name" value="Calcium-transporting ATPase, cytoplasmic transduction domain A"/>
    <property type="match status" value="1"/>
</dbReference>
<reference evidence="18 19" key="1">
    <citation type="submission" date="2023-08" db="EMBL/GenBank/DDBJ databases">
        <title>Helicovermis profunda gen. nov., sp. nov., a novel mesophilic, fermentative bacterium within the Bacillota from a deep-sea hydrothermal vent chimney.</title>
        <authorList>
            <person name="Miyazaki U."/>
            <person name="Mizutani D."/>
            <person name="Hashimoto Y."/>
            <person name="Tame A."/>
            <person name="Sawayama S."/>
            <person name="Miyazaki J."/>
            <person name="Takai K."/>
            <person name="Nakagawa S."/>
        </authorList>
    </citation>
    <scope>NUCLEOTIDE SEQUENCE [LARGE SCALE GENOMIC DNA]</scope>
    <source>
        <strain evidence="18 19">S502</strain>
    </source>
</reference>
<evidence type="ECO:0000256" key="1">
    <source>
        <dbReference type="ARBA" id="ARBA00004651"/>
    </source>
</evidence>
<keyword evidence="8" id="KW-0187">Copper transport</keyword>
<dbReference type="InterPro" id="IPR036412">
    <property type="entry name" value="HAD-like_sf"/>
</dbReference>
<evidence type="ECO:0000256" key="15">
    <source>
        <dbReference type="RuleBase" id="RU362081"/>
    </source>
</evidence>
<name>A0AAU9EKQ2_9FIRM</name>
<keyword evidence="5 15" id="KW-0812">Transmembrane</keyword>
<dbReference type="InterPro" id="IPR018303">
    <property type="entry name" value="ATPase_P-typ_P_site"/>
</dbReference>
<feature type="transmembrane region" description="Helical" evidence="15">
    <location>
        <begin position="817"/>
        <end position="835"/>
    </location>
</feature>
<evidence type="ECO:0000256" key="5">
    <source>
        <dbReference type="ARBA" id="ARBA00022692"/>
    </source>
</evidence>
<evidence type="ECO:0000256" key="8">
    <source>
        <dbReference type="ARBA" id="ARBA00022796"/>
    </source>
</evidence>
<dbReference type="GO" id="GO:0005886">
    <property type="term" value="C:plasma membrane"/>
    <property type="evidence" value="ECO:0007669"/>
    <property type="project" value="UniProtKB-SubCell"/>
</dbReference>
<keyword evidence="12" id="KW-0186">Copper</keyword>
<dbReference type="SFLD" id="SFLDF00027">
    <property type="entry name" value="p-type_atpase"/>
    <property type="match status" value="1"/>
</dbReference>
<dbReference type="NCBIfam" id="TIGR01525">
    <property type="entry name" value="ATPase-IB_hvy"/>
    <property type="match status" value="1"/>
</dbReference>
<dbReference type="NCBIfam" id="TIGR01494">
    <property type="entry name" value="ATPase_P-type"/>
    <property type="match status" value="1"/>
</dbReference>
<evidence type="ECO:0000256" key="2">
    <source>
        <dbReference type="ARBA" id="ARBA00006024"/>
    </source>
</evidence>
<keyword evidence="8" id="KW-0813">Transport</keyword>